<reference evidence="6 7" key="1">
    <citation type="journal article" date="2019" name="J. Hered.">
        <title>An Improved Genome Assembly for Drosophila navojoa, the Basal Species in the mojavensis Cluster.</title>
        <authorList>
            <person name="Vanderlinde T."/>
            <person name="Dupim E.G."/>
            <person name="Nazario-Yepiz N.O."/>
            <person name="Carvalho A.B."/>
        </authorList>
    </citation>
    <scope>NUCLEOTIDE SEQUENCE [LARGE SCALE GENOMIC DNA]</scope>
    <source>
        <strain evidence="6">Navoj_Jal97</strain>
        <tissue evidence="6">Whole organism</tissue>
    </source>
</reference>
<dbReference type="CDD" id="cd24078">
    <property type="entry name" value="ASKHA_NBD_NAGK_meta"/>
    <property type="match status" value="1"/>
</dbReference>
<proteinExistence type="inferred from homology"/>
<evidence type="ECO:0000256" key="3">
    <source>
        <dbReference type="ARBA" id="ARBA00014974"/>
    </source>
</evidence>
<name>A0A484AV50_DRONA</name>
<dbReference type="PANTHER" id="PTHR12862">
    <property type="entry name" value="BADF TYPE ATPASE DOMAIN-CONTAINING PROTEIN"/>
    <property type="match status" value="1"/>
</dbReference>
<dbReference type="Gene3D" id="3.30.420.40">
    <property type="match status" value="1"/>
</dbReference>
<dbReference type="Proteomes" id="UP000295192">
    <property type="component" value="Unassembled WGS sequence"/>
</dbReference>
<comment type="caution">
    <text evidence="6">The sequence shown here is derived from an EMBL/GenBank/DDBJ whole genome shotgun (WGS) entry which is preliminary data.</text>
</comment>
<dbReference type="SUPFAM" id="SSF53067">
    <property type="entry name" value="Actin-like ATPase domain"/>
    <property type="match status" value="2"/>
</dbReference>
<dbReference type="EMBL" id="LSRL02000628">
    <property type="protein sequence ID" value="TDG40253.1"/>
    <property type="molecule type" value="Genomic_DNA"/>
</dbReference>
<dbReference type="EC" id="2.7.1.59" evidence="2"/>
<gene>
    <name evidence="6" type="ORF">AWZ03_013323</name>
</gene>
<sequence length="356" mass="38974">MTAFLQPPYLYNFKIGATHSHLVICDESGASVGTTSGLGTNHWGIGIPTCARRIADMVERCKDECNIPRDMPLASLGLSLSGCEQEATNRELELELRRTFPTLAENYAVSSDTMGSMFTASSIGGIVLISGTGSNCLLRNPDGSTANCGGWGHFLGDEGSAWFISYRATKVVFDHMDNLIKSPFPIDQTWALIREHFSIETRYDLLPYCYAKFDKPFFANLCEKLARNAEAGDKLALSLFHEAAIHLARMIKAVLSKVHKDLVKSGNLNIVCVGSVWSSWNLLQEAFINELSITSIDYNLKLVRITKSSAYGACYLGADSAKFELPRNYADNFAVLHVHPNSTPIKNGVTPNASGC</sequence>
<feature type="domain" description="ATPase BadF/BadG/BcrA/BcrD type" evidence="5">
    <location>
        <begin position="15"/>
        <end position="290"/>
    </location>
</feature>
<dbReference type="InterPro" id="IPR002731">
    <property type="entry name" value="ATPase_BadF"/>
</dbReference>
<organism evidence="6 7">
    <name type="scientific">Drosophila navojoa</name>
    <name type="common">Fruit fly</name>
    <dbReference type="NCBI Taxonomy" id="7232"/>
    <lineage>
        <taxon>Eukaryota</taxon>
        <taxon>Metazoa</taxon>
        <taxon>Ecdysozoa</taxon>
        <taxon>Arthropoda</taxon>
        <taxon>Hexapoda</taxon>
        <taxon>Insecta</taxon>
        <taxon>Pterygota</taxon>
        <taxon>Neoptera</taxon>
        <taxon>Endopterygota</taxon>
        <taxon>Diptera</taxon>
        <taxon>Brachycera</taxon>
        <taxon>Muscomorpha</taxon>
        <taxon>Ephydroidea</taxon>
        <taxon>Drosophilidae</taxon>
        <taxon>Drosophila</taxon>
    </lineage>
</organism>
<dbReference type="OrthoDB" id="311172at2759"/>
<evidence type="ECO:0000313" key="6">
    <source>
        <dbReference type="EMBL" id="TDG40253.1"/>
    </source>
</evidence>
<comment type="similarity">
    <text evidence="1">Belongs to the eukaryotic-type N-acetylglucosamine kinase family.</text>
</comment>
<dbReference type="STRING" id="7232.A0A484AV50"/>
<protein>
    <recommendedName>
        <fullName evidence="3">N-acetyl-D-glucosamine kinase</fullName>
        <ecNumber evidence="2">2.7.1.59</ecNumber>
    </recommendedName>
    <alternativeName>
        <fullName evidence="4">GlcNAc kinase</fullName>
    </alternativeName>
</protein>
<accession>A0A484AV50</accession>
<evidence type="ECO:0000256" key="4">
    <source>
        <dbReference type="ARBA" id="ARBA00031123"/>
    </source>
</evidence>
<dbReference type="Pfam" id="PF01869">
    <property type="entry name" value="BcrAD_BadFG"/>
    <property type="match status" value="1"/>
</dbReference>
<dbReference type="InterPro" id="IPR039758">
    <property type="entry name" value="NAGK-like"/>
</dbReference>
<evidence type="ECO:0000313" key="7">
    <source>
        <dbReference type="Proteomes" id="UP000295192"/>
    </source>
</evidence>
<dbReference type="InterPro" id="IPR043129">
    <property type="entry name" value="ATPase_NBD"/>
</dbReference>
<evidence type="ECO:0000256" key="2">
    <source>
        <dbReference type="ARBA" id="ARBA00012122"/>
    </source>
</evidence>
<dbReference type="GO" id="GO:0045127">
    <property type="term" value="F:N-acetylglucosamine kinase activity"/>
    <property type="evidence" value="ECO:0007669"/>
    <property type="project" value="UniProtKB-EC"/>
</dbReference>
<keyword evidence="7" id="KW-1185">Reference proteome</keyword>
<dbReference type="AlphaFoldDB" id="A0A484AV50"/>
<evidence type="ECO:0000259" key="5">
    <source>
        <dbReference type="Pfam" id="PF01869"/>
    </source>
</evidence>
<dbReference type="OMA" id="IETRYDM"/>
<dbReference type="PANTHER" id="PTHR12862:SF0">
    <property type="entry name" value="N-ACETYL-D-GLUCOSAMINE KINASE"/>
    <property type="match status" value="1"/>
</dbReference>
<evidence type="ECO:0000256" key="1">
    <source>
        <dbReference type="ARBA" id="ARBA00006198"/>
    </source>
</evidence>